<proteinExistence type="predicted"/>
<dbReference type="EMBL" id="JALHLE010000011">
    <property type="protein sequence ID" value="MCJ2178823.1"/>
    <property type="molecule type" value="Genomic_DNA"/>
</dbReference>
<name>A0ABT0B177_9SPHN</name>
<comment type="caution">
    <text evidence="1">The sequence shown here is derived from an EMBL/GenBank/DDBJ whole genome shotgun (WGS) entry which is preliminary data.</text>
</comment>
<keyword evidence="2" id="KW-1185">Reference proteome</keyword>
<dbReference type="RefSeq" id="WP_243993222.1">
    <property type="nucleotide sequence ID" value="NZ_JALHLE010000011.1"/>
</dbReference>
<dbReference type="InterPro" id="IPR029016">
    <property type="entry name" value="GAF-like_dom_sf"/>
</dbReference>
<reference evidence="1" key="1">
    <citation type="submission" date="2022-03" db="EMBL/GenBank/DDBJ databases">
        <title>Identification of a novel bacterium isolated from mangrove sediments.</title>
        <authorList>
            <person name="Pan X."/>
        </authorList>
    </citation>
    <scope>NUCLEOTIDE SEQUENCE</scope>
    <source>
        <strain evidence="1">B2580</strain>
    </source>
</reference>
<dbReference type="Proteomes" id="UP001162880">
    <property type="component" value="Unassembled WGS sequence"/>
</dbReference>
<organism evidence="1 2">
    <name type="scientific">Novosphingobium album</name>
    <name type="common">ex Hu et al. 2023</name>
    <dbReference type="NCBI Taxonomy" id="2930093"/>
    <lineage>
        <taxon>Bacteria</taxon>
        <taxon>Pseudomonadati</taxon>
        <taxon>Pseudomonadota</taxon>
        <taxon>Alphaproteobacteria</taxon>
        <taxon>Sphingomonadales</taxon>
        <taxon>Sphingomonadaceae</taxon>
        <taxon>Novosphingobium</taxon>
    </lineage>
</organism>
<accession>A0ABT0B177</accession>
<evidence type="ECO:0000313" key="2">
    <source>
        <dbReference type="Proteomes" id="UP001162880"/>
    </source>
</evidence>
<protein>
    <submittedName>
        <fullName evidence="1">GAF domain-containing protein</fullName>
    </submittedName>
</protein>
<dbReference type="Gene3D" id="3.30.450.40">
    <property type="match status" value="1"/>
</dbReference>
<sequence length="313" mass="33823">MRKEPFIRATEVWVPTSDGKNIDLQAGLYGDLDNFAAISRGMRFAHGEGLPGKTWQAGHPIVLKDLRNSYFRRGDAAMSDGLSCAVAVPTFADGTLKSVIVFFCGDDRFRVGALELWSRQDGDIDLNLVDGYFGRAEKFEFTSRNTSFPRRMGLPGRVWDSGHPEILDDFGRGNMFLRRDAAEKVGINRAVGIPCSSTGDKPWVLTFLSAQNSPIAGRFEIWTKDGTSGGYRFEHGFCESGEDLNSTYAGTLLPADTGPIAKAAATGVPSIVDDIGAETGPAFVSAKGAGHKSMVALPIPGQADFDTVLAWFV</sequence>
<evidence type="ECO:0000313" key="1">
    <source>
        <dbReference type="EMBL" id="MCJ2178823.1"/>
    </source>
</evidence>
<gene>
    <name evidence="1" type="ORF">MTR64_09635</name>
</gene>